<dbReference type="EMBL" id="MRZV01001832">
    <property type="protein sequence ID" value="PIK35697.1"/>
    <property type="molecule type" value="Genomic_DNA"/>
</dbReference>
<dbReference type="Gene3D" id="2.60.40.10">
    <property type="entry name" value="Immunoglobulins"/>
    <property type="match status" value="1"/>
</dbReference>
<name>A0A2G8JIY2_STIJA</name>
<evidence type="ECO:0000313" key="5">
    <source>
        <dbReference type="Proteomes" id="UP000230750"/>
    </source>
</evidence>
<dbReference type="InterPro" id="IPR042495">
    <property type="entry name" value="PDGFRL"/>
</dbReference>
<comment type="subunit">
    <text evidence="1">Forms a complex composed of PDGFRL, TNK2 and GRB2.</text>
</comment>
<gene>
    <name evidence="4" type="ORF">BSL78_27468</name>
</gene>
<evidence type="ECO:0000256" key="1">
    <source>
        <dbReference type="ARBA" id="ARBA00011360"/>
    </source>
</evidence>
<dbReference type="InterPro" id="IPR013783">
    <property type="entry name" value="Ig-like_fold"/>
</dbReference>
<dbReference type="PANTHER" id="PTHR15360">
    <property type="entry name" value="PLATELET-DERIVED GROWTH FACTOR RECEPTOR LIKE"/>
    <property type="match status" value="1"/>
</dbReference>
<comment type="caution">
    <text evidence="4">The sequence shown here is derived from an EMBL/GenBank/DDBJ whole genome shotgun (WGS) entry which is preliminary data.</text>
</comment>
<keyword evidence="5" id="KW-1185">Reference proteome</keyword>
<dbReference type="InterPro" id="IPR003599">
    <property type="entry name" value="Ig_sub"/>
</dbReference>
<feature type="non-terminal residue" evidence="4">
    <location>
        <position position="111"/>
    </location>
</feature>
<evidence type="ECO:0000256" key="2">
    <source>
        <dbReference type="ARBA" id="ARBA00019671"/>
    </source>
</evidence>
<reference evidence="4 5" key="1">
    <citation type="journal article" date="2017" name="PLoS Biol.">
        <title>The sea cucumber genome provides insights into morphological evolution and visceral regeneration.</title>
        <authorList>
            <person name="Zhang X."/>
            <person name="Sun L."/>
            <person name="Yuan J."/>
            <person name="Sun Y."/>
            <person name="Gao Y."/>
            <person name="Zhang L."/>
            <person name="Li S."/>
            <person name="Dai H."/>
            <person name="Hamel J.F."/>
            <person name="Liu C."/>
            <person name="Yu Y."/>
            <person name="Liu S."/>
            <person name="Lin W."/>
            <person name="Guo K."/>
            <person name="Jin S."/>
            <person name="Xu P."/>
            <person name="Storey K.B."/>
            <person name="Huan P."/>
            <person name="Zhang T."/>
            <person name="Zhou Y."/>
            <person name="Zhang J."/>
            <person name="Lin C."/>
            <person name="Li X."/>
            <person name="Xing L."/>
            <person name="Huo D."/>
            <person name="Sun M."/>
            <person name="Wang L."/>
            <person name="Mercier A."/>
            <person name="Li F."/>
            <person name="Yang H."/>
            <person name="Xiang J."/>
        </authorList>
    </citation>
    <scope>NUCLEOTIDE SEQUENCE [LARGE SCALE GENOMIC DNA]</scope>
    <source>
        <strain evidence="4">Shaxun</strain>
        <tissue evidence="4">Muscle</tissue>
    </source>
</reference>
<dbReference type="InterPro" id="IPR036179">
    <property type="entry name" value="Ig-like_dom_sf"/>
</dbReference>
<dbReference type="AlphaFoldDB" id="A0A2G8JIY2"/>
<dbReference type="PROSITE" id="PS50835">
    <property type="entry name" value="IG_LIKE"/>
    <property type="match status" value="1"/>
</dbReference>
<dbReference type="SUPFAM" id="SSF48726">
    <property type="entry name" value="Immunoglobulin"/>
    <property type="match status" value="1"/>
</dbReference>
<feature type="domain" description="Ig-like" evidence="3">
    <location>
        <begin position="10"/>
        <end position="105"/>
    </location>
</feature>
<sequence>DQKLERLGPPRIQSNSGQQIIPENSALELVCLGGFRLEWVTPYSVEKSRKVISPEPPCRTCEDLSTRHRSVLRIRQTTPSDTGLYQCVYRKYANRVENVTSTTVNVYVASQ</sequence>
<protein>
    <recommendedName>
        <fullName evidence="2">Platelet-derived growth factor receptor-like protein</fullName>
    </recommendedName>
</protein>
<evidence type="ECO:0000259" key="3">
    <source>
        <dbReference type="PROSITE" id="PS50835"/>
    </source>
</evidence>
<organism evidence="4 5">
    <name type="scientific">Stichopus japonicus</name>
    <name type="common">Sea cucumber</name>
    <dbReference type="NCBI Taxonomy" id="307972"/>
    <lineage>
        <taxon>Eukaryota</taxon>
        <taxon>Metazoa</taxon>
        <taxon>Echinodermata</taxon>
        <taxon>Eleutherozoa</taxon>
        <taxon>Echinozoa</taxon>
        <taxon>Holothuroidea</taxon>
        <taxon>Aspidochirotacea</taxon>
        <taxon>Aspidochirotida</taxon>
        <taxon>Stichopodidae</taxon>
        <taxon>Apostichopus</taxon>
    </lineage>
</organism>
<dbReference type="InterPro" id="IPR007110">
    <property type="entry name" value="Ig-like_dom"/>
</dbReference>
<evidence type="ECO:0000313" key="4">
    <source>
        <dbReference type="EMBL" id="PIK35697.1"/>
    </source>
</evidence>
<dbReference type="Proteomes" id="UP000230750">
    <property type="component" value="Unassembled WGS sequence"/>
</dbReference>
<dbReference type="SMART" id="SM00409">
    <property type="entry name" value="IG"/>
    <property type="match status" value="1"/>
</dbReference>
<keyword evidence="4" id="KW-0675">Receptor</keyword>
<accession>A0A2G8JIY2</accession>
<proteinExistence type="predicted"/>
<dbReference type="PANTHER" id="PTHR15360:SF4">
    <property type="entry name" value="PROTEIN KINASE DOMAIN-CONTAINING PROTEIN"/>
    <property type="match status" value="1"/>
</dbReference>
<feature type="non-terminal residue" evidence="4">
    <location>
        <position position="1"/>
    </location>
</feature>